<gene>
    <name evidence="2" type="ORF">SAMN04488571_101264</name>
</gene>
<feature type="transmembrane region" description="Helical" evidence="1">
    <location>
        <begin position="108"/>
        <end position="136"/>
    </location>
</feature>
<dbReference type="PANTHER" id="PTHR35337">
    <property type="entry name" value="SLR1478 PROTEIN"/>
    <property type="match status" value="1"/>
</dbReference>
<sequence length="188" mass="19377">MSEVFPLRATILAAVFFAVSVGLGAVTVVSDPAVGEELMALFAEQVAGQILSDSPAILAWNLFLNNLSTCLLLFLGGASFGVVTLLILSVNGLLIGAVTELVREQQGLAFIAAALVPHGIFEIPAFLIAGGLGLLLGQELLAEWRGGGDAAARAANLSRLFLRIVVPLLAVAAVVEAFITPAILSMIA</sequence>
<dbReference type="Pfam" id="PF01944">
    <property type="entry name" value="SpoIIM"/>
    <property type="match status" value="1"/>
</dbReference>
<feature type="transmembrane region" description="Helical" evidence="1">
    <location>
        <begin position="160"/>
        <end position="184"/>
    </location>
</feature>
<protein>
    <submittedName>
        <fullName evidence="2">Stage II sporulation protein M</fullName>
    </submittedName>
</protein>
<keyword evidence="3" id="KW-1185">Reference proteome</keyword>
<dbReference type="RefSeq" id="WP_066956334.1">
    <property type="nucleotide sequence ID" value="NZ_BCNX01000006.1"/>
</dbReference>
<evidence type="ECO:0000313" key="2">
    <source>
        <dbReference type="EMBL" id="SDJ85871.1"/>
    </source>
</evidence>
<dbReference type="OrthoDB" id="86288at2157"/>
<dbReference type="PANTHER" id="PTHR35337:SF1">
    <property type="entry name" value="SLR1478 PROTEIN"/>
    <property type="match status" value="1"/>
</dbReference>
<dbReference type="Proteomes" id="UP000326500">
    <property type="component" value="Unassembled WGS sequence"/>
</dbReference>
<name>A0A1G8X5X6_9EURY</name>
<organism evidence="2 3">
    <name type="scientific">Methanoculleus thermophilus</name>
    <dbReference type="NCBI Taxonomy" id="2200"/>
    <lineage>
        <taxon>Archaea</taxon>
        <taxon>Methanobacteriati</taxon>
        <taxon>Methanobacteriota</taxon>
        <taxon>Stenosarchaea group</taxon>
        <taxon>Methanomicrobia</taxon>
        <taxon>Methanomicrobiales</taxon>
        <taxon>Methanomicrobiaceae</taxon>
        <taxon>Methanoculleus</taxon>
    </lineage>
</organism>
<reference evidence="2 3" key="1">
    <citation type="submission" date="2016-10" db="EMBL/GenBank/DDBJ databases">
        <authorList>
            <person name="Varghese N."/>
            <person name="Submissions S."/>
        </authorList>
    </citation>
    <scope>NUCLEOTIDE SEQUENCE [LARGE SCALE GENOMIC DNA]</scope>
    <source>
        <strain evidence="2 3">DSM 2373</strain>
    </source>
</reference>
<keyword evidence="1" id="KW-0812">Transmembrane</keyword>
<dbReference type="EMBL" id="FNFT01000001">
    <property type="protein sequence ID" value="SDJ85871.1"/>
    <property type="molecule type" value="Genomic_DNA"/>
</dbReference>
<keyword evidence="1" id="KW-0472">Membrane</keyword>
<dbReference type="InterPro" id="IPR002798">
    <property type="entry name" value="SpoIIM-like"/>
</dbReference>
<dbReference type="AlphaFoldDB" id="A0A1G8X5X6"/>
<evidence type="ECO:0000256" key="1">
    <source>
        <dbReference type="SAM" id="Phobius"/>
    </source>
</evidence>
<feature type="transmembrane region" description="Helical" evidence="1">
    <location>
        <begin position="71"/>
        <end position="96"/>
    </location>
</feature>
<proteinExistence type="predicted"/>
<accession>A0A1G8X5X6</accession>
<dbReference type="STRING" id="2200.GCA_001571405_01009"/>
<keyword evidence="1" id="KW-1133">Transmembrane helix</keyword>
<evidence type="ECO:0000313" key="3">
    <source>
        <dbReference type="Proteomes" id="UP000326500"/>
    </source>
</evidence>